<dbReference type="Proteomes" id="UP001149140">
    <property type="component" value="Unassembled WGS sequence"/>
</dbReference>
<accession>A0A9X3S051</accession>
<gene>
    <name evidence="1" type="ORF">OM076_15435</name>
</gene>
<reference evidence="1" key="1">
    <citation type="submission" date="2022-10" db="EMBL/GenBank/DDBJ databases">
        <title>The WGS of Solirubrobacter ginsenosidimutans DSM 21036.</title>
        <authorList>
            <person name="Jiang Z."/>
        </authorList>
    </citation>
    <scope>NUCLEOTIDE SEQUENCE</scope>
    <source>
        <strain evidence="1">DSM 21036</strain>
    </source>
</reference>
<evidence type="ECO:0000313" key="2">
    <source>
        <dbReference type="Proteomes" id="UP001149140"/>
    </source>
</evidence>
<name>A0A9X3S051_9ACTN</name>
<evidence type="ECO:0000313" key="1">
    <source>
        <dbReference type="EMBL" id="MDA0161670.1"/>
    </source>
</evidence>
<keyword evidence="2" id="KW-1185">Reference proteome</keyword>
<dbReference type="RefSeq" id="WP_270040886.1">
    <property type="nucleotide sequence ID" value="NZ_JAPDOD010000013.1"/>
</dbReference>
<protein>
    <submittedName>
        <fullName evidence="1">Uncharacterized protein</fullName>
    </submittedName>
</protein>
<sequence>MSWCWFDLLDAPSDTATAQAAAFHADGSAAGWLAAWRTRARPTREARRIDDRIVDPGGAPAWISLVRPPRGVRLPFDDLAVQQARRNVLGDPWADAISTLLSDASHFEGAITVVRGAGAPRLRDDPFARVFDARILRVEAGLFGRVPPPCGPTIERYGSANPWPQDRF</sequence>
<proteinExistence type="predicted"/>
<dbReference type="EMBL" id="JAPDOD010000013">
    <property type="protein sequence ID" value="MDA0161670.1"/>
    <property type="molecule type" value="Genomic_DNA"/>
</dbReference>
<organism evidence="1 2">
    <name type="scientific">Solirubrobacter ginsenosidimutans</name>
    <dbReference type="NCBI Taxonomy" id="490573"/>
    <lineage>
        <taxon>Bacteria</taxon>
        <taxon>Bacillati</taxon>
        <taxon>Actinomycetota</taxon>
        <taxon>Thermoleophilia</taxon>
        <taxon>Solirubrobacterales</taxon>
        <taxon>Solirubrobacteraceae</taxon>
        <taxon>Solirubrobacter</taxon>
    </lineage>
</organism>
<dbReference type="AlphaFoldDB" id="A0A9X3S051"/>
<comment type="caution">
    <text evidence="1">The sequence shown here is derived from an EMBL/GenBank/DDBJ whole genome shotgun (WGS) entry which is preliminary data.</text>
</comment>